<dbReference type="Gene3D" id="3.10.180.10">
    <property type="entry name" value="2,3-Dihydroxybiphenyl 1,2-Dioxygenase, domain 1"/>
    <property type="match status" value="1"/>
</dbReference>
<accession>A0A1I7H587</accession>
<dbReference type="AlphaFoldDB" id="A0A1I7H587"/>
<dbReference type="PIRSF" id="PIRSF021700">
    <property type="entry name" value="3_dmu_93_MTrfase"/>
    <property type="match status" value="1"/>
</dbReference>
<dbReference type="GO" id="GO:0008168">
    <property type="term" value="F:methyltransferase activity"/>
    <property type="evidence" value="ECO:0007669"/>
    <property type="project" value="UniProtKB-KW"/>
</dbReference>
<protein>
    <submittedName>
        <fullName evidence="2">Glyoxalase superfamily enzyme, possibly 3-demethylubiquinone-9 3-methyltransferase</fullName>
    </submittedName>
</protein>
<dbReference type="PANTHER" id="PTHR33990:SF2">
    <property type="entry name" value="PHNB-LIKE DOMAIN-CONTAINING PROTEIN"/>
    <property type="match status" value="1"/>
</dbReference>
<dbReference type="PANTHER" id="PTHR33990">
    <property type="entry name" value="PROTEIN YJDN-RELATED"/>
    <property type="match status" value="1"/>
</dbReference>
<gene>
    <name evidence="2" type="ORF">SAMN05216417_10730</name>
</gene>
<evidence type="ECO:0000313" key="3">
    <source>
        <dbReference type="Proteomes" id="UP000182649"/>
    </source>
</evidence>
<dbReference type="EMBL" id="FPBZ01000007">
    <property type="protein sequence ID" value="SFU55875.1"/>
    <property type="molecule type" value="Genomic_DNA"/>
</dbReference>
<name>A0A1I7H587_9PROT</name>
<dbReference type="SUPFAM" id="SSF54593">
    <property type="entry name" value="Glyoxalase/Bleomycin resistance protein/Dihydroxybiphenyl dioxygenase"/>
    <property type="match status" value="1"/>
</dbReference>
<organism evidence="2 3">
    <name type="scientific">Nitrosospira multiformis</name>
    <dbReference type="NCBI Taxonomy" id="1231"/>
    <lineage>
        <taxon>Bacteria</taxon>
        <taxon>Pseudomonadati</taxon>
        <taxon>Pseudomonadota</taxon>
        <taxon>Betaproteobacteria</taxon>
        <taxon>Nitrosomonadales</taxon>
        <taxon>Nitrosomonadaceae</taxon>
        <taxon>Nitrosospira</taxon>
    </lineage>
</organism>
<evidence type="ECO:0000313" key="2">
    <source>
        <dbReference type="EMBL" id="SFU55875.1"/>
    </source>
</evidence>
<reference evidence="2 3" key="1">
    <citation type="submission" date="2016-10" db="EMBL/GenBank/DDBJ databases">
        <authorList>
            <person name="de Groot N.N."/>
        </authorList>
    </citation>
    <scope>NUCLEOTIDE SEQUENCE [LARGE SCALE GENOMIC DNA]</scope>
    <source>
        <strain evidence="2 3">Nl14</strain>
    </source>
</reference>
<dbReference type="Proteomes" id="UP000182649">
    <property type="component" value="Unassembled WGS sequence"/>
</dbReference>
<proteinExistence type="predicted"/>
<keyword evidence="2" id="KW-0489">Methyltransferase</keyword>
<dbReference type="GO" id="GO:0032259">
    <property type="term" value="P:methylation"/>
    <property type="evidence" value="ECO:0007669"/>
    <property type="project" value="UniProtKB-KW"/>
</dbReference>
<keyword evidence="2" id="KW-0830">Ubiquinone</keyword>
<feature type="domain" description="PhnB-like" evidence="1">
    <location>
        <begin position="23"/>
        <end position="143"/>
    </location>
</feature>
<dbReference type="InterPro" id="IPR009725">
    <property type="entry name" value="3_dmu_93_MTrfase"/>
</dbReference>
<sequence length="183" mass="20516">MESVTVPILNLNNTREISMQIIQRITPCLWFDNQAEEAAEFYASIFKNSRITKVSHYGEAGQEVHGQAAGTVMTVAFELDGQGFVALNGGPTFKFNEAISFQVNCETQEEVDYYWESLSEDGDEKAQQCGWLKDKYGVSWQIIPRILSEMINDPDSGKSGRVMEAMLQMKKIDIGGLKRAFNG</sequence>
<keyword evidence="2" id="KW-0808">Transferase</keyword>
<dbReference type="Pfam" id="PF06983">
    <property type="entry name" value="3-dmu-9_3-mt"/>
    <property type="match status" value="1"/>
</dbReference>
<dbReference type="CDD" id="cd06588">
    <property type="entry name" value="PhnB_like"/>
    <property type="match status" value="1"/>
</dbReference>
<dbReference type="InterPro" id="IPR028973">
    <property type="entry name" value="PhnB-like"/>
</dbReference>
<dbReference type="InterPro" id="IPR029068">
    <property type="entry name" value="Glyas_Bleomycin-R_OHBP_Dase"/>
</dbReference>
<evidence type="ECO:0000259" key="1">
    <source>
        <dbReference type="Pfam" id="PF06983"/>
    </source>
</evidence>